<dbReference type="RefSeq" id="WP_243922020.1">
    <property type="nucleotide sequence ID" value="NZ_JALHLG010000020.1"/>
</dbReference>
<reference evidence="1 2" key="1">
    <citation type="submission" date="2022-04" db="EMBL/GenBank/DDBJ databases">
        <title>Identification of a novel bacterium isolated from mangrove sediments.</title>
        <authorList>
            <person name="Pan X."/>
        </authorList>
    </citation>
    <scope>NUCLEOTIDE SEQUENCE [LARGE SCALE GENOMIC DNA]</scope>
    <source>
        <strain evidence="1 2">B2638</strain>
    </source>
</reference>
<protein>
    <submittedName>
        <fullName evidence="1">Uncharacterized protein</fullName>
    </submittedName>
</protein>
<name>A0ABT0BS85_9SPHN</name>
<evidence type="ECO:0000313" key="2">
    <source>
        <dbReference type="Proteomes" id="UP001202281"/>
    </source>
</evidence>
<keyword evidence="2" id="KW-1185">Reference proteome</keyword>
<accession>A0ABT0BS85</accession>
<comment type="caution">
    <text evidence="1">The sequence shown here is derived from an EMBL/GenBank/DDBJ whole genome shotgun (WGS) entry which is preliminary data.</text>
</comment>
<dbReference type="EMBL" id="JALHLG010000020">
    <property type="protein sequence ID" value="MCJ2187886.1"/>
    <property type="molecule type" value="Genomic_DNA"/>
</dbReference>
<proteinExistence type="predicted"/>
<sequence length="164" mass="17875">MAATKALGSVLAHLRQGAVPAPVQPQAVGFTGIEPDQRHSIVSSIDPSQTFGVFASTVHKLMLTAVILGTASSDGRKHMEKCDGYDRMWDLLKLLLADWRAEGITDEDVFPALADFLVMNLLAAGQANGVSEIAVKAIIERMQNTLEDWRQGNPPFEKFNKKTI</sequence>
<organism evidence="1 2">
    <name type="scientific">Novosphingobium beihaiensis</name>
    <dbReference type="NCBI Taxonomy" id="2930389"/>
    <lineage>
        <taxon>Bacteria</taxon>
        <taxon>Pseudomonadati</taxon>
        <taxon>Pseudomonadota</taxon>
        <taxon>Alphaproteobacteria</taxon>
        <taxon>Sphingomonadales</taxon>
        <taxon>Sphingomonadaceae</taxon>
        <taxon>Novosphingobium</taxon>
    </lineage>
</organism>
<gene>
    <name evidence="1" type="ORF">MTR66_13800</name>
</gene>
<dbReference type="Proteomes" id="UP001202281">
    <property type="component" value="Unassembled WGS sequence"/>
</dbReference>
<evidence type="ECO:0000313" key="1">
    <source>
        <dbReference type="EMBL" id="MCJ2187886.1"/>
    </source>
</evidence>